<dbReference type="Pfam" id="PF13855">
    <property type="entry name" value="LRR_8"/>
    <property type="match status" value="1"/>
</dbReference>
<dbReference type="OrthoDB" id="433501at2759"/>
<dbReference type="PANTHER" id="PTHR22708:SF0">
    <property type="entry name" value="LEUCINE-RICH REPEAT-CONTAINING PROTEIN 56"/>
    <property type="match status" value="1"/>
</dbReference>
<organism evidence="1 2">
    <name type="scientific">Cinara cedri</name>
    <dbReference type="NCBI Taxonomy" id="506608"/>
    <lineage>
        <taxon>Eukaryota</taxon>
        <taxon>Metazoa</taxon>
        <taxon>Ecdysozoa</taxon>
        <taxon>Arthropoda</taxon>
        <taxon>Hexapoda</taxon>
        <taxon>Insecta</taxon>
        <taxon>Pterygota</taxon>
        <taxon>Neoptera</taxon>
        <taxon>Paraneoptera</taxon>
        <taxon>Hemiptera</taxon>
        <taxon>Sternorrhyncha</taxon>
        <taxon>Aphidomorpha</taxon>
        <taxon>Aphidoidea</taxon>
        <taxon>Aphididae</taxon>
        <taxon>Lachninae</taxon>
        <taxon>Cinara</taxon>
    </lineage>
</organism>
<name>A0A5E4NI15_9HEMI</name>
<accession>A0A5E4NI15</accession>
<dbReference type="InterPro" id="IPR001611">
    <property type="entry name" value="Leu-rich_rpt"/>
</dbReference>
<keyword evidence="2" id="KW-1185">Reference proteome</keyword>
<gene>
    <name evidence="1" type="ORF">CINCED_3A003859</name>
</gene>
<evidence type="ECO:0000313" key="1">
    <source>
        <dbReference type="EMBL" id="VVC44596.1"/>
    </source>
</evidence>
<evidence type="ECO:0000313" key="2">
    <source>
        <dbReference type="Proteomes" id="UP000325440"/>
    </source>
</evidence>
<protein>
    <submittedName>
        <fullName evidence="1">Leucine-rich repeat,Leucine-rich repeat domain, L domain-like</fullName>
    </submittedName>
</protein>
<dbReference type="Gene3D" id="3.80.10.10">
    <property type="entry name" value="Ribonuclease Inhibitor"/>
    <property type="match status" value="1"/>
</dbReference>
<reference evidence="1 2" key="1">
    <citation type="submission" date="2019-08" db="EMBL/GenBank/DDBJ databases">
        <authorList>
            <person name="Alioto T."/>
            <person name="Alioto T."/>
            <person name="Gomez Garrido J."/>
        </authorList>
    </citation>
    <scope>NUCLEOTIDE SEQUENCE [LARGE SCALE GENOMIC DNA]</scope>
</reference>
<dbReference type="EMBL" id="CABPRJ010002383">
    <property type="protein sequence ID" value="VVC44596.1"/>
    <property type="molecule type" value="Genomic_DNA"/>
</dbReference>
<dbReference type="PROSITE" id="PS51450">
    <property type="entry name" value="LRR"/>
    <property type="match status" value="1"/>
</dbReference>
<dbReference type="InterPro" id="IPR032675">
    <property type="entry name" value="LRR_dom_sf"/>
</dbReference>
<dbReference type="PANTHER" id="PTHR22708">
    <property type="entry name" value="LEUCINE-RICH REPEAT-CONTAINING PROTEIN 56"/>
    <property type="match status" value="1"/>
</dbReference>
<dbReference type="SUPFAM" id="SSF52058">
    <property type="entry name" value="L domain-like"/>
    <property type="match status" value="1"/>
</dbReference>
<dbReference type="InterPro" id="IPR040091">
    <property type="entry name" value="LRRC56"/>
</dbReference>
<proteinExistence type="predicted"/>
<sequence length="224" mass="25269">MDPYLDEINNNTRNMGITTLLEDTVKNKNLDQITSLKLQAPMSVNRLCMLGTYVPNLVELDLTDSFLLSFRDFAFKLDNLKILKVASCNLKTLDGVWNIPNVEELYAPDNEISDLMLCSTLVKLVTLDLSRNKIMDLTKLHFLNFCEQLQNVSLSGCPVAKMDNFDKKVHAILPNLNQLNGNQTLNIEEIEKPKLTIESIVCGNITAALRKRKITNNGNKVTKI</sequence>
<dbReference type="Proteomes" id="UP000325440">
    <property type="component" value="Unassembled WGS sequence"/>
</dbReference>
<dbReference type="AlphaFoldDB" id="A0A5E4NI15"/>